<dbReference type="GO" id="GO:0008137">
    <property type="term" value="F:NADH dehydrogenase (ubiquinone) activity"/>
    <property type="evidence" value="ECO:0007669"/>
    <property type="project" value="UniProtKB-EC"/>
</dbReference>
<dbReference type="InterPro" id="IPR001750">
    <property type="entry name" value="ND/Mrp_TM"/>
</dbReference>
<keyword evidence="7 18" id="KW-0679">Respiratory chain</keyword>
<evidence type="ECO:0000256" key="9">
    <source>
        <dbReference type="ARBA" id="ARBA00022792"/>
    </source>
</evidence>
<keyword evidence="12 18" id="KW-1133">Transmembrane helix</keyword>
<dbReference type="InterPro" id="IPR003917">
    <property type="entry name" value="NADH_UbQ_OxRdtase_chain2"/>
</dbReference>
<dbReference type="GO" id="GO:0005743">
    <property type="term" value="C:mitochondrial inner membrane"/>
    <property type="evidence" value="ECO:0007669"/>
    <property type="project" value="UniProtKB-SubCell"/>
</dbReference>
<keyword evidence="15 18" id="KW-0496">Mitochondrion</keyword>
<feature type="transmembrane region" description="Helical" evidence="18">
    <location>
        <begin position="307"/>
        <end position="331"/>
    </location>
</feature>
<evidence type="ECO:0000256" key="7">
    <source>
        <dbReference type="ARBA" id="ARBA00022660"/>
    </source>
</evidence>
<keyword evidence="13 18" id="KW-0520">NAD</keyword>
<feature type="transmembrane region" description="Helical" evidence="18">
    <location>
        <begin position="231"/>
        <end position="250"/>
    </location>
</feature>
<dbReference type="PANTHER" id="PTHR46552">
    <property type="entry name" value="NADH-UBIQUINONE OXIDOREDUCTASE CHAIN 2"/>
    <property type="match status" value="1"/>
</dbReference>
<evidence type="ECO:0000256" key="15">
    <source>
        <dbReference type="ARBA" id="ARBA00023128"/>
    </source>
</evidence>
<evidence type="ECO:0000256" key="5">
    <source>
        <dbReference type="ARBA" id="ARBA00021008"/>
    </source>
</evidence>
<dbReference type="EMBL" id="MG674229">
    <property type="protein sequence ID" value="QBA19632.1"/>
    <property type="molecule type" value="Genomic_DNA"/>
</dbReference>
<evidence type="ECO:0000259" key="19">
    <source>
        <dbReference type="Pfam" id="PF00361"/>
    </source>
</evidence>
<comment type="function">
    <text evidence="18">Core subunit of the mitochondrial membrane respiratory chain NADH dehydrogenase (Complex I) which catalyzes electron transfer from NADH through the respiratory chain, using ubiquinone as an electron acceptor. Essential for the catalytic activity and assembly of complex I.</text>
</comment>
<comment type="subcellular location">
    <subcellularLocation>
        <location evidence="2 18">Mitochondrion inner membrane</location>
        <topology evidence="2 18">Multi-pass membrane protein</topology>
    </subcellularLocation>
</comment>
<evidence type="ECO:0000256" key="8">
    <source>
        <dbReference type="ARBA" id="ARBA00022692"/>
    </source>
</evidence>
<dbReference type="PANTHER" id="PTHR46552:SF1">
    <property type="entry name" value="NADH-UBIQUINONE OXIDOREDUCTASE CHAIN 2"/>
    <property type="match status" value="1"/>
</dbReference>
<keyword evidence="10 18" id="KW-1278">Translocase</keyword>
<evidence type="ECO:0000256" key="17">
    <source>
        <dbReference type="ARBA" id="ARBA00049551"/>
    </source>
</evidence>
<comment type="function">
    <text evidence="1">Core subunit of the mitochondrial membrane respiratory chain NADH dehydrogenase (Complex I) that is believed to belong to the minimal assembly required for catalysis. Complex I functions in the transfer of electrons from NADH to the respiratory chain. The immediate electron acceptor for the enzyme is believed to be ubiquinone.</text>
</comment>
<keyword evidence="16 18" id="KW-0472">Membrane</keyword>
<evidence type="ECO:0000256" key="10">
    <source>
        <dbReference type="ARBA" id="ARBA00022967"/>
    </source>
</evidence>
<dbReference type="EC" id="7.1.1.2" evidence="4 18"/>
<reference evidence="20" key="1">
    <citation type="submission" date="2017-12" db="EMBL/GenBank/DDBJ databases">
        <authorList>
            <person name="Sun S.E."/>
            <person name="Sha Z."/>
        </authorList>
    </citation>
    <scope>NUCLEOTIDE SEQUENCE</scope>
</reference>
<evidence type="ECO:0000256" key="18">
    <source>
        <dbReference type="RuleBase" id="RU003403"/>
    </source>
</evidence>
<dbReference type="Pfam" id="PF00361">
    <property type="entry name" value="Proton_antipo_M"/>
    <property type="match status" value="2"/>
</dbReference>
<dbReference type="PRINTS" id="PR01436">
    <property type="entry name" value="NADHDHGNASE2"/>
</dbReference>
<comment type="similarity">
    <text evidence="3 18">Belongs to the complex I subunit 2 family.</text>
</comment>
<evidence type="ECO:0000256" key="12">
    <source>
        <dbReference type="ARBA" id="ARBA00022989"/>
    </source>
</evidence>
<sequence>MLTLHPARLLFTITLLTGALIALSSSSWFTAWMGLELNLLSFIPLISSKSNLYSSEAALKYFLIQALGSSIILASAPALLLLSMSPNLMILSALLLKMGAAPVHFWFPSVMQGIGWLQCIILMTVQKIAPMLMISYLVTSGTASIMFLSSILSSLVGGLGGLNQTLVRKIMAYSSINHMAWMLAAIFVNTPLWANYFLIYSIVSSSVVAIMHSQQIFHFKQASNLTNQSTLLKISMLFSLLSLGGLPPFLGFMPKLMIIQAMIANGFGVWLLVLLFSALITLFYYLRITMMSMTLSSPKTKSTTLTPFNSLLGSISFINLTPLLTPLIIFLPF</sequence>
<dbReference type="InterPro" id="IPR050175">
    <property type="entry name" value="Complex_I_Subunit_2"/>
</dbReference>
<feature type="transmembrane region" description="Helical" evidence="18">
    <location>
        <begin position="144"/>
        <end position="163"/>
    </location>
</feature>
<feature type="transmembrane region" description="Helical" evidence="18">
    <location>
        <begin position="114"/>
        <end position="138"/>
    </location>
</feature>
<feature type="transmembrane region" description="Helical" evidence="18">
    <location>
        <begin position="262"/>
        <end position="286"/>
    </location>
</feature>
<name>A0A411DH18_9EUCA</name>
<evidence type="ECO:0000256" key="2">
    <source>
        <dbReference type="ARBA" id="ARBA00004448"/>
    </source>
</evidence>
<evidence type="ECO:0000256" key="3">
    <source>
        <dbReference type="ARBA" id="ARBA00007012"/>
    </source>
</evidence>
<evidence type="ECO:0000256" key="6">
    <source>
        <dbReference type="ARBA" id="ARBA00022448"/>
    </source>
</evidence>
<dbReference type="AlphaFoldDB" id="A0A411DH18"/>
<feature type="domain" description="NADH:quinone oxidoreductase/Mrp antiporter transmembrane" evidence="19">
    <location>
        <begin position="25"/>
        <end position="79"/>
    </location>
</feature>
<evidence type="ECO:0000256" key="1">
    <source>
        <dbReference type="ARBA" id="ARBA00003257"/>
    </source>
</evidence>
<feature type="transmembrane region" description="Helical" evidence="18">
    <location>
        <begin position="7"/>
        <end position="23"/>
    </location>
</feature>
<protein>
    <recommendedName>
        <fullName evidence="5 18">NADH-ubiquinone oxidoreductase chain 2</fullName>
        <ecNumber evidence="4 18">7.1.1.2</ecNumber>
    </recommendedName>
</protein>
<accession>A0A411DH18</accession>
<geneLocation type="mitochondrion" evidence="20"/>
<dbReference type="GO" id="GO:0006120">
    <property type="term" value="P:mitochondrial electron transport, NADH to ubiquinone"/>
    <property type="evidence" value="ECO:0007669"/>
    <property type="project" value="InterPro"/>
</dbReference>
<evidence type="ECO:0000256" key="11">
    <source>
        <dbReference type="ARBA" id="ARBA00022982"/>
    </source>
</evidence>
<feature type="transmembrane region" description="Helical" evidence="18">
    <location>
        <begin position="58"/>
        <end position="82"/>
    </location>
</feature>
<gene>
    <name evidence="20" type="primary">nad2</name>
</gene>
<evidence type="ECO:0000256" key="14">
    <source>
        <dbReference type="ARBA" id="ARBA00023075"/>
    </source>
</evidence>
<organism evidence="20">
    <name type="scientific">Bitias brevis</name>
    <dbReference type="NCBI Taxonomy" id="2511427"/>
    <lineage>
        <taxon>Eukaryota</taxon>
        <taxon>Metazoa</taxon>
        <taxon>Ecdysozoa</taxon>
        <taxon>Arthropoda</taxon>
        <taxon>Crustacea</taxon>
        <taxon>Multicrustacea</taxon>
        <taxon>Malacostraca</taxon>
        <taxon>Eumalacostraca</taxon>
        <taxon>Eucarida</taxon>
        <taxon>Decapoda</taxon>
        <taxon>Pleocyemata</taxon>
        <taxon>Caridea</taxon>
        <taxon>Pandaloidea</taxon>
        <taxon>Pandalidae</taxon>
        <taxon>Bitias</taxon>
    </lineage>
</organism>
<proteinExistence type="inferred from homology"/>
<evidence type="ECO:0000256" key="13">
    <source>
        <dbReference type="ARBA" id="ARBA00023027"/>
    </source>
</evidence>
<keyword evidence="11 18" id="KW-0249">Electron transport</keyword>
<evidence type="ECO:0000256" key="16">
    <source>
        <dbReference type="ARBA" id="ARBA00023136"/>
    </source>
</evidence>
<evidence type="ECO:0000256" key="4">
    <source>
        <dbReference type="ARBA" id="ARBA00012944"/>
    </source>
</evidence>
<keyword evidence="6" id="KW-0813">Transport</keyword>
<comment type="catalytic activity">
    <reaction evidence="17 18">
        <text>a ubiquinone + NADH + 5 H(+)(in) = a ubiquinol + NAD(+) + 4 H(+)(out)</text>
        <dbReference type="Rhea" id="RHEA:29091"/>
        <dbReference type="Rhea" id="RHEA-COMP:9565"/>
        <dbReference type="Rhea" id="RHEA-COMP:9566"/>
        <dbReference type="ChEBI" id="CHEBI:15378"/>
        <dbReference type="ChEBI" id="CHEBI:16389"/>
        <dbReference type="ChEBI" id="CHEBI:17976"/>
        <dbReference type="ChEBI" id="CHEBI:57540"/>
        <dbReference type="ChEBI" id="CHEBI:57945"/>
        <dbReference type="EC" id="7.1.1.2"/>
    </reaction>
</comment>
<keyword evidence="14 18" id="KW-0830">Ubiquinone</keyword>
<feature type="domain" description="NADH:quinone oxidoreductase/Mrp antiporter transmembrane" evidence="19">
    <location>
        <begin position="86"/>
        <end position="281"/>
    </location>
</feature>
<keyword evidence="9 18" id="KW-0999">Mitochondrion inner membrane</keyword>
<keyword evidence="8 18" id="KW-0812">Transmembrane</keyword>
<evidence type="ECO:0000313" key="20">
    <source>
        <dbReference type="EMBL" id="QBA19632.1"/>
    </source>
</evidence>